<evidence type="ECO:0000256" key="1">
    <source>
        <dbReference type="SAM" id="MobiDB-lite"/>
    </source>
</evidence>
<reference evidence="2 3" key="1">
    <citation type="submission" date="2015-12" db="EMBL/GenBank/DDBJ databases">
        <title>Draft genome sequence of Moniliophthora roreri, the causal agent of frosty pod rot of cacao.</title>
        <authorList>
            <person name="Aime M.C."/>
            <person name="Diaz-Valderrama J.R."/>
            <person name="Kijpornyongpan T."/>
            <person name="Phillips-Mora W."/>
        </authorList>
    </citation>
    <scope>NUCLEOTIDE SEQUENCE [LARGE SCALE GENOMIC DNA]</scope>
    <source>
        <strain evidence="2 3">MCA 2952</strain>
    </source>
</reference>
<sequence>MKSNHAMLAKASSSTQISADSYKTAEEYPASNISDLGGHTYPWLTHTWNNPEVLRTMSLNMPTVEFLAKVPEPKYPPLPVCKPSESATLHSAHTGVLTTVEAWEEQLTEWKQWWVAYEEIENGQILVWLEVVHKAEKEEKEEREQAEHAEKERVEKEQVERLNWE</sequence>
<organism evidence="2 3">
    <name type="scientific">Moniliophthora roreri</name>
    <name type="common">Frosty pod rot fungus</name>
    <name type="synonym">Monilia roreri</name>
    <dbReference type="NCBI Taxonomy" id="221103"/>
    <lineage>
        <taxon>Eukaryota</taxon>
        <taxon>Fungi</taxon>
        <taxon>Dikarya</taxon>
        <taxon>Basidiomycota</taxon>
        <taxon>Agaricomycotina</taxon>
        <taxon>Agaricomycetes</taxon>
        <taxon>Agaricomycetidae</taxon>
        <taxon>Agaricales</taxon>
        <taxon>Marasmiineae</taxon>
        <taxon>Marasmiaceae</taxon>
        <taxon>Moniliophthora</taxon>
    </lineage>
</organism>
<dbReference type="AlphaFoldDB" id="A0A0W0G0G6"/>
<dbReference type="EMBL" id="LATX01001391">
    <property type="protein sequence ID" value="KTB42065.1"/>
    <property type="molecule type" value="Genomic_DNA"/>
</dbReference>
<evidence type="ECO:0000313" key="3">
    <source>
        <dbReference type="Proteomes" id="UP000054988"/>
    </source>
</evidence>
<comment type="caution">
    <text evidence="2">The sequence shown here is derived from an EMBL/GenBank/DDBJ whole genome shotgun (WGS) entry which is preliminary data.</text>
</comment>
<feature type="region of interest" description="Disordered" evidence="1">
    <location>
        <begin position="137"/>
        <end position="165"/>
    </location>
</feature>
<evidence type="ECO:0000313" key="2">
    <source>
        <dbReference type="EMBL" id="KTB42065.1"/>
    </source>
</evidence>
<name>A0A0W0G0G6_MONRR</name>
<accession>A0A0W0G0G6</accession>
<protein>
    <submittedName>
        <fullName evidence="2">Uncharacterized protein</fullName>
    </submittedName>
</protein>
<gene>
    <name evidence="2" type="ORF">WG66_5355</name>
</gene>
<proteinExistence type="predicted"/>
<dbReference type="Proteomes" id="UP000054988">
    <property type="component" value="Unassembled WGS sequence"/>
</dbReference>